<organism evidence="2 3">
    <name type="scientific">Asanoa ishikariensis</name>
    <dbReference type="NCBI Taxonomy" id="137265"/>
    <lineage>
        <taxon>Bacteria</taxon>
        <taxon>Bacillati</taxon>
        <taxon>Actinomycetota</taxon>
        <taxon>Actinomycetes</taxon>
        <taxon>Micromonosporales</taxon>
        <taxon>Micromonosporaceae</taxon>
        <taxon>Asanoa</taxon>
    </lineage>
</organism>
<protein>
    <submittedName>
        <fullName evidence="2">Methyltransferase domain-containing protein</fullName>
    </submittedName>
</protein>
<dbReference type="AlphaFoldDB" id="A0A1H3SE75"/>
<evidence type="ECO:0000259" key="1">
    <source>
        <dbReference type="Pfam" id="PF08241"/>
    </source>
</evidence>
<accession>A0A1H3SE75</accession>
<dbReference type="GO" id="GO:0032259">
    <property type="term" value="P:methylation"/>
    <property type="evidence" value="ECO:0007669"/>
    <property type="project" value="UniProtKB-KW"/>
</dbReference>
<dbReference type="Pfam" id="PF08241">
    <property type="entry name" value="Methyltransf_11"/>
    <property type="match status" value="1"/>
</dbReference>
<feature type="domain" description="Methyltransferase type 11" evidence="1">
    <location>
        <begin position="53"/>
        <end position="141"/>
    </location>
</feature>
<evidence type="ECO:0000313" key="3">
    <source>
        <dbReference type="Proteomes" id="UP000199632"/>
    </source>
</evidence>
<dbReference type="SUPFAM" id="SSF53335">
    <property type="entry name" value="S-adenosyl-L-methionine-dependent methyltransferases"/>
    <property type="match status" value="1"/>
</dbReference>
<dbReference type="PANTHER" id="PTHR43861">
    <property type="entry name" value="TRANS-ACONITATE 2-METHYLTRANSFERASE-RELATED"/>
    <property type="match status" value="1"/>
</dbReference>
<sequence length="229" mass="26248">MAPSNERDFSGDELAQLYDNRFDAAELEGKRILWEALCRGFFDRYVGPEETVLDLAAGTCEFTNAIRAKRKIAVDLNPDTKKFTDAEVVIAPSDDMAAIGDNSVDVVFTSNFFEHMPDKRALLSTLEECRRVLRPGGRLLVLMPNLRFVGQRYWDYFDHHLPLTHHSLVEGLELARFAPREVIPRFLPYTVKDSPVKVRPSFVRTYLRLRPAWRFLGKQMFVVAEKPAA</sequence>
<dbReference type="OrthoDB" id="9770553at2"/>
<proteinExistence type="predicted"/>
<dbReference type="CDD" id="cd02440">
    <property type="entry name" value="AdoMet_MTases"/>
    <property type="match status" value="1"/>
</dbReference>
<dbReference type="PANTHER" id="PTHR43861:SF1">
    <property type="entry name" value="TRANS-ACONITATE 2-METHYLTRANSFERASE"/>
    <property type="match status" value="1"/>
</dbReference>
<evidence type="ECO:0000313" key="2">
    <source>
        <dbReference type="EMBL" id="SDZ36292.1"/>
    </source>
</evidence>
<gene>
    <name evidence="2" type="ORF">SAMN05421684_4885</name>
</gene>
<dbReference type="InterPro" id="IPR013216">
    <property type="entry name" value="Methyltransf_11"/>
</dbReference>
<dbReference type="Proteomes" id="UP000199632">
    <property type="component" value="Unassembled WGS sequence"/>
</dbReference>
<dbReference type="EMBL" id="FNQB01000002">
    <property type="protein sequence ID" value="SDZ36292.1"/>
    <property type="molecule type" value="Genomic_DNA"/>
</dbReference>
<dbReference type="RefSeq" id="WP_090797228.1">
    <property type="nucleotide sequence ID" value="NZ_BOND01000035.1"/>
</dbReference>
<name>A0A1H3SE75_9ACTN</name>
<dbReference type="STRING" id="137265.SAMN05421684_4885"/>
<dbReference type="InterPro" id="IPR029063">
    <property type="entry name" value="SAM-dependent_MTases_sf"/>
</dbReference>
<keyword evidence="2" id="KW-0489">Methyltransferase</keyword>
<dbReference type="GO" id="GO:0008757">
    <property type="term" value="F:S-adenosylmethionine-dependent methyltransferase activity"/>
    <property type="evidence" value="ECO:0007669"/>
    <property type="project" value="InterPro"/>
</dbReference>
<keyword evidence="3" id="KW-1185">Reference proteome</keyword>
<dbReference type="Gene3D" id="3.40.50.150">
    <property type="entry name" value="Vaccinia Virus protein VP39"/>
    <property type="match status" value="1"/>
</dbReference>
<reference evidence="3" key="1">
    <citation type="submission" date="2016-10" db="EMBL/GenBank/DDBJ databases">
        <authorList>
            <person name="Varghese N."/>
            <person name="Submissions S."/>
        </authorList>
    </citation>
    <scope>NUCLEOTIDE SEQUENCE [LARGE SCALE GENOMIC DNA]</scope>
    <source>
        <strain evidence="3">DSM 44718</strain>
    </source>
</reference>
<keyword evidence="2" id="KW-0808">Transferase</keyword>